<dbReference type="Proteomes" id="UP000078541">
    <property type="component" value="Unassembled WGS sequence"/>
</dbReference>
<dbReference type="PANTHER" id="PTHR47326:SF1">
    <property type="entry name" value="HTH PSQ-TYPE DOMAIN-CONTAINING PROTEIN"/>
    <property type="match status" value="1"/>
</dbReference>
<proteinExistence type="predicted"/>
<dbReference type="STRING" id="34720.A0A195FFN6"/>
<name>A0A195FFN6_9HYME</name>
<evidence type="ECO:0000313" key="1">
    <source>
        <dbReference type="EMBL" id="KYN39193.1"/>
    </source>
</evidence>
<protein>
    <submittedName>
        <fullName evidence="1">Uncharacterized protein</fullName>
    </submittedName>
</protein>
<accession>A0A195FFN6</accession>
<organism evidence="1 2">
    <name type="scientific">Trachymyrmex septentrionalis</name>
    <dbReference type="NCBI Taxonomy" id="34720"/>
    <lineage>
        <taxon>Eukaryota</taxon>
        <taxon>Metazoa</taxon>
        <taxon>Ecdysozoa</taxon>
        <taxon>Arthropoda</taxon>
        <taxon>Hexapoda</taxon>
        <taxon>Insecta</taxon>
        <taxon>Pterygota</taxon>
        <taxon>Neoptera</taxon>
        <taxon>Endopterygota</taxon>
        <taxon>Hymenoptera</taxon>
        <taxon>Apocrita</taxon>
        <taxon>Aculeata</taxon>
        <taxon>Formicoidea</taxon>
        <taxon>Formicidae</taxon>
        <taxon>Myrmicinae</taxon>
        <taxon>Trachymyrmex</taxon>
    </lineage>
</organism>
<dbReference type="PANTHER" id="PTHR47326">
    <property type="entry name" value="TRANSPOSABLE ELEMENT TC3 TRANSPOSASE-LIKE PROTEIN"/>
    <property type="match status" value="1"/>
</dbReference>
<dbReference type="AlphaFoldDB" id="A0A195FFN6"/>
<sequence length="96" mass="11537">TVWRILNEALLHPYHIQRIQALLPADYPSRIIFSYHNNHLWLYENPHGIIESQHQHKFSCNVWAGIIGDFLLEPIFLPPTLNRNSYIDNFWKRNFL</sequence>
<keyword evidence="2" id="KW-1185">Reference proteome</keyword>
<dbReference type="EMBL" id="KQ981625">
    <property type="protein sequence ID" value="KYN39193.1"/>
    <property type="molecule type" value="Genomic_DNA"/>
</dbReference>
<evidence type="ECO:0000313" key="2">
    <source>
        <dbReference type="Proteomes" id="UP000078541"/>
    </source>
</evidence>
<reference evidence="1 2" key="1">
    <citation type="submission" date="2016-03" db="EMBL/GenBank/DDBJ databases">
        <title>Trachymyrmex septentrionalis WGS genome.</title>
        <authorList>
            <person name="Nygaard S."/>
            <person name="Hu H."/>
            <person name="Boomsma J."/>
            <person name="Zhang G."/>
        </authorList>
    </citation>
    <scope>NUCLEOTIDE SEQUENCE [LARGE SCALE GENOMIC DNA]</scope>
    <source>
        <strain evidence="1">Tsep2-gDNA-1</strain>
        <tissue evidence="1">Whole body</tissue>
    </source>
</reference>
<feature type="non-terminal residue" evidence="1">
    <location>
        <position position="1"/>
    </location>
</feature>
<gene>
    <name evidence="1" type="ORF">ALC56_06619</name>
</gene>